<dbReference type="CDD" id="cd06529">
    <property type="entry name" value="S24_LexA-like"/>
    <property type="match status" value="1"/>
</dbReference>
<evidence type="ECO:0000313" key="6">
    <source>
        <dbReference type="Proteomes" id="UP000322035"/>
    </source>
</evidence>
<protein>
    <submittedName>
        <fullName evidence="5">Peptidase S24 LexA-like protein</fullName>
    </submittedName>
</protein>
<dbReference type="Proteomes" id="UP000322035">
    <property type="component" value="Chromosome"/>
</dbReference>
<keyword evidence="1" id="KW-0805">Transcription regulation</keyword>
<organism evidence="5 6">
    <name type="scientific">Campylobacter fetus subsp. venerealis NCTC 10354</name>
    <dbReference type="NCBI Taxonomy" id="983328"/>
    <lineage>
        <taxon>Bacteria</taxon>
        <taxon>Pseudomonadati</taxon>
        <taxon>Campylobacterota</taxon>
        <taxon>Epsilonproteobacteria</taxon>
        <taxon>Campylobacterales</taxon>
        <taxon>Campylobacteraceae</taxon>
        <taxon>Campylobacter</taxon>
        <taxon>Campylobacter fetus subsp. venerealis bv. venerealis</taxon>
    </lineage>
</organism>
<accession>A0AAE6IYT8</accession>
<reference evidence="5 6" key="1">
    <citation type="submission" date="2019-08" db="EMBL/GenBank/DDBJ databases">
        <title>Complete genomes of the Campylobacter fetus subsp. venerealis, Campylobacter lari subsp. concheus, Campylobacter sputorum bv. sputorum and Campylobacter volucris type strains.</title>
        <authorList>
            <person name="Miller W.G."/>
            <person name="Yee E."/>
        </authorList>
    </citation>
    <scope>NUCLEOTIDE SEQUENCE [LARGE SCALE GENOMIC DNA]</scope>
    <source>
        <strain evidence="5 6">NCTC 10354</strain>
    </source>
</reference>
<dbReference type="Gene3D" id="2.10.109.10">
    <property type="entry name" value="Umud Fragment, subunit A"/>
    <property type="match status" value="1"/>
</dbReference>
<sequence length="213" mass="24153">MDMIDITERLKDILATDGKSVKDVDVANALGINPNAYAQMKFRNSVPYEQIIYFLAKRKISINLFFFGQESGNLKKSEKRYKTLKLFDVKASLGGGAWNDDEDYEDVVMDNKIMDKLVSNVKGIYEIHMINCIGDSMEPHIMEGDLCMIGVGVPFKDGEVYAVNTPDGVAIKECYMQEDELVLVSYNPIYTPVRFWQCECKIIGRFVGIFRGV</sequence>
<dbReference type="SUPFAM" id="SSF51306">
    <property type="entry name" value="LexA/Signal peptidase"/>
    <property type="match status" value="1"/>
</dbReference>
<dbReference type="PANTHER" id="PTHR40661">
    <property type="match status" value="1"/>
</dbReference>
<dbReference type="InterPro" id="IPR015927">
    <property type="entry name" value="Peptidase_S24_S26A/B/C"/>
</dbReference>
<evidence type="ECO:0000256" key="3">
    <source>
        <dbReference type="ARBA" id="ARBA00023163"/>
    </source>
</evidence>
<dbReference type="AlphaFoldDB" id="A0AAE6IYT8"/>
<dbReference type="RefSeq" id="WP_002848761.1">
    <property type="nucleotide sequence ID" value="NZ_CP043435.1"/>
</dbReference>
<keyword evidence="2" id="KW-0238">DNA-binding</keyword>
<gene>
    <name evidence="5" type="ORF">CFVT_0462</name>
</gene>
<dbReference type="Pfam" id="PF00717">
    <property type="entry name" value="Peptidase_S24"/>
    <property type="match status" value="1"/>
</dbReference>
<proteinExistence type="predicted"/>
<feature type="domain" description="Peptidase S24/S26A/S26B/S26C" evidence="4">
    <location>
        <begin position="122"/>
        <end position="207"/>
    </location>
</feature>
<evidence type="ECO:0000256" key="1">
    <source>
        <dbReference type="ARBA" id="ARBA00023015"/>
    </source>
</evidence>
<evidence type="ECO:0000259" key="4">
    <source>
        <dbReference type="Pfam" id="PF00717"/>
    </source>
</evidence>
<dbReference type="Gene3D" id="1.10.260.40">
    <property type="entry name" value="lambda repressor-like DNA-binding domains"/>
    <property type="match status" value="1"/>
</dbReference>
<evidence type="ECO:0000256" key="2">
    <source>
        <dbReference type="ARBA" id="ARBA00023125"/>
    </source>
</evidence>
<dbReference type="InterPro" id="IPR039418">
    <property type="entry name" value="LexA-like"/>
</dbReference>
<dbReference type="InterPro" id="IPR010982">
    <property type="entry name" value="Lambda_DNA-bd_dom_sf"/>
</dbReference>
<evidence type="ECO:0000313" key="5">
    <source>
        <dbReference type="EMBL" id="QEL44443.1"/>
    </source>
</evidence>
<dbReference type="GO" id="GO:0003677">
    <property type="term" value="F:DNA binding"/>
    <property type="evidence" value="ECO:0007669"/>
    <property type="project" value="UniProtKB-KW"/>
</dbReference>
<keyword evidence="3" id="KW-0804">Transcription</keyword>
<dbReference type="EMBL" id="CP043435">
    <property type="protein sequence ID" value="QEL44443.1"/>
    <property type="molecule type" value="Genomic_DNA"/>
</dbReference>
<dbReference type="PANTHER" id="PTHR40661:SF3">
    <property type="entry name" value="FELS-1 PROPHAGE TRANSCRIPTIONAL REGULATOR"/>
    <property type="match status" value="1"/>
</dbReference>
<name>A0AAE6IYT8_CAMFE</name>
<dbReference type="InterPro" id="IPR036286">
    <property type="entry name" value="LexA/Signal_pep-like_sf"/>
</dbReference>